<proteinExistence type="predicted"/>
<accession>A0A5J4WJP5</accession>
<dbReference type="OrthoDB" id="2306477at2759"/>
<protein>
    <submittedName>
        <fullName evidence="1">Uncharacterized protein</fullName>
    </submittedName>
</protein>
<comment type="caution">
    <text evidence="1">The sequence shown here is derived from an EMBL/GenBank/DDBJ whole genome shotgun (WGS) entry which is preliminary data.</text>
</comment>
<organism evidence="1 2">
    <name type="scientific">Streblomastix strix</name>
    <dbReference type="NCBI Taxonomy" id="222440"/>
    <lineage>
        <taxon>Eukaryota</taxon>
        <taxon>Metamonada</taxon>
        <taxon>Preaxostyla</taxon>
        <taxon>Oxymonadida</taxon>
        <taxon>Streblomastigidae</taxon>
        <taxon>Streblomastix</taxon>
    </lineage>
</organism>
<reference evidence="1 2" key="1">
    <citation type="submission" date="2019-03" db="EMBL/GenBank/DDBJ databases">
        <title>Single cell metagenomics reveals metabolic interactions within the superorganism composed of flagellate Streblomastix strix and complex community of Bacteroidetes bacteria on its surface.</title>
        <authorList>
            <person name="Treitli S.C."/>
            <person name="Kolisko M."/>
            <person name="Husnik F."/>
            <person name="Keeling P."/>
            <person name="Hampl V."/>
        </authorList>
    </citation>
    <scope>NUCLEOTIDE SEQUENCE [LARGE SCALE GENOMIC DNA]</scope>
    <source>
        <strain evidence="1">ST1C</strain>
    </source>
</reference>
<name>A0A5J4WJP5_9EUKA</name>
<dbReference type="AlphaFoldDB" id="A0A5J4WJP5"/>
<sequence>MSSEPISIDAKPLQLHPDDVETKENQFMNISDRASSILFEPAISTGVVKIDVLNIESLEALGIADETVRYDRIQRPEKVGWEKIVYYHCNGGLGHIGDWVKGNAEFDDKHRIQLEINMNTTPRTLTFFYDDVEQPNYVVNIPSSVRFWAFIWKTEECFKLLKFESITEPISKHGDGSKALEFGKDWSE</sequence>
<evidence type="ECO:0000313" key="2">
    <source>
        <dbReference type="Proteomes" id="UP000324800"/>
    </source>
</evidence>
<evidence type="ECO:0000313" key="1">
    <source>
        <dbReference type="EMBL" id="KAA6395180.1"/>
    </source>
</evidence>
<gene>
    <name evidence="1" type="ORF">EZS28_009294</name>
</gene>
<dbReference type="EMBL" id="SNRW01001750">
    <property type="protein sequence ID" value="KAA6395180.1"/>
    <property type="molecule type" value="Genomic_DNA"/>
</dbReference>
<dbReference type="Proteomes" id="UP000324800">
    <property type="component" value="Unassembled WGS sequence"/>
</dbReference>